<evidence type="ECO:0000313" key="3">
    <source>
        <dbReference type="Proteomes" id="UP000317715"/>
    </source>
</evidence>
<evidence type="ECO:0000259" key="1">
    <source>
        <dbReference type="Pfam" id="PF13649"/>
    </source>
</evidence>
<accession>A0A4Y3N898</accession>
<gene>
    <name evidence="2" type="ORF">AAU01_02180</name>
</gene>
<dbReference type="InterPro" id="IPR049690">
    <property type="entry name" value="Daptide_MTase"/>
</dbReference>
<dbReference type="EMBL" id="BJMD01000001">
    <property type="protein sequence ID" value="GEB17463.1"/>
    <property type="molecule type" value="Genomic_DNA"/>
</dbReference>
<keyword evidence="3" id="KW-1185">Reference proteome</keyword>
<sequence>MSTAPDETVDAILRILGHMDPPEDLYSVSGSRLYDQITANDLTELPEILAAARKTSGPILELASGSGRITRPLLALGRPLTAVDSSPEMLAMLKENAATKAFNPRGVQLELLEADMSRFDVDGRFGCVVLGASSITLLDPAGRWDLFRRVRECLTPDGKFLLTVLNADNHQAPASNDGRCTVSALGEDSFLITAEGRDPANGARHVTMIHVSFGVDGTYRSSAYASDVAFLSNSLLEEEITAEGLTILERRPVRIASPSPGLDDVELWVCGK</sequence>
<dbReference type="RefSeq" id="WP_141280846.1">
    <property type="nucleotide sequence ID" value="NZ_BAAAWK010000001.1"/>
</dbReference>
<feature type="domain" description="Methyltransferase" evidence="1">
    <location>
        <begin position="59"/>
        <end position="158"/>
    </location>
</feature>
<dbReference type="CDD" id="cd02440">
    <property type="entry name" value="AdoMet_MTases"/>
    <property type="match status" value="1"/>
</dbReference>
<reference evidence="2 3" key="1">
    <citation type="submission" date="2019-06" db="EMBL/GenBank/DDBJ databases">
        <title>Whole genome shotgun sequence of Paenarthrobacter aurescens NBRC 12136.</title>
        <authorList>
            <person name="Hosoyama A."/>
            <person name="Uohara A."/>
            <person name="Ohji S."/>
            <person name="Ichikawa N."/>
        </authorList>
    </citation>
    <scope>NUCLEOTIDE SEQUENCE [LARGE SCALE GENOMIC DNA]</scope>
    <source>
        <strain evidence="2 3">NBRC 12136</strain>
    </source>
</reference>
<evidence type="ECO:0000313" key="2">
    <source>
        <dbReference type="EMBL" id="GEB17463.1"/>
    </source>
</evidence>
<dbReference type="InterPro" id="IPR029063">
    <property type="entry name" value="SAM-dependent_MTases_sf"/>
</dbReference>
<dbReference type="Pfam" id="PF13649">
    <property type="entry name" value="Methyltransf_25"/>
    <property type="match status" value="1"/>
</dbReference>
<dbReference type="SUPFAM" id="SSF53335">
    <property type="entry name" value="S-adenosyl-L-methionine-dependent methyltransferases"/>
    <property type="match status" value="1"/>
</dbReference>
<dbReference type="NCBIfam" id="NF041820">
    <property type="entry name" value="daptide_MTase"/>
    <property type="match status" value="1"/>
</dbReference>
<dbReference type="InterPro" id="IPR041698">
    <property type="entry name" value="Methyltransf_25"/>
</dbReference>
<dbReference type="OrthoDB" id="3172472at2"/>
<proteinExistence type="predicted"/>
<dbReference type="Proteomes" id="UP000317715">
    <property type="component" value="Unassembled WGS sequence"/>
</dbReference>
<comment type="caution">
    <text evidence="2">The sequence shown here is derived from an EMBL/GenBank/DDBJ whole genome shotgun (WGS) entry which is preliminary data.</text>
</comment>
<dbReference type="GeneID" id="97302320"/>
<dbReference type="AlphaFoldDB" id="A0A4Y3N898"/>
<name>A0A4Y3N898_PAEAU</name>
<dbReference type="Gene3D" id="3.40.50.150">
    <property type="entry name" value="Vaccinia Virus protein VP39"/>
    <property type="match status" value="1"/>
</dbReference>
<protein>
    <recommendedName>
        <fullName evidence="1">Methyltransferase domain-containing protein</fullName>
    </recommendedName>
</protein>
<organism evidence="2 3">
    <name type="scientific">Paenarthrobacter aurescens</name>
    <name type="common">Arthrobacter aurescens</name>
    <dbReference type="NCBI Taxonomy" id="43663"/>
    <lineage>
        <taxon>Bacteria</taxon>
        <taxon>Bacillati</taxon>
        <taxon>Actinomycetota</taxon>
        <taxon>Actinomycetes</taxon>
        <taxon>Micrococcales</taxon>
        <taxon>Micrococcaceae</taxon>
        <taxon>Paenarthrobacter</taxon>
    </lineage>
</organism>